<reference evidence="2 3" key="1">
    <citation type="journal article" date="2013" name="Curr. Biol.">
        <title>The Genome of the Foraminiferan Reticulomyxa filosa.</title>
        <authorList>
            <person name="Glockner G."/>
            <person name="Hulsmann N."/>
            <person name="Schleicher M."/>
            <person name="Noegel A.A."/>
            <person name="Eichinger L."/>
            <person name="Gallinger C."/>
            <person name="Pawlowski J."/>
            <person name="Sierra R."/>
            <person name="Euteneuer U."/>
            <person name="Pillet L."/>
            <person name="Moustafa A."/>
            <person name="Platzer M."/>
            <person name="Groth M."/>
            <person name="Szafranski K."/>
            <person name="Schliwa M."/>
        </authorList>
    </citation>
    <scope>NUCLEOTIDE SEQUENCE [LARGE SCALE GENOMIC DNA]</scope>
</reference>
<feature type="transmembrane region" description="Helical" evidence="1">
    <location>
        <begin position="92"/>
        <end position="110"/>
    </location>
</feature>
<sequence length="120" mass="14328">LGHSKILNCAKQTNNNETTDAKETAHKESGTFIDQKQLFLLCCLPFKFKTPFHLLYLLLYSFKKFNNILKRIYVMNHNKDNRVQYYKKKLKIFCNLFHILIQFLFIMLLNSSKKKMNVAF</sequence>
<feature type="non-terminal residue" evidence="2">
    <location>
        <position position="1"/>
    </location>
</feature>
<evidence type="ECO:0000313" key="2">
    <source>
        <dbReference type="EMBL" id="ETO00254.1"/>
    </source>
</evidence>
<dbReference type="EMBL" id="ASPP01041548">
    <property type="protein sequence ID" value="ETO00254.1"/>
    <property type="molecule type" value="Genomic_DNA"/>
</dbReference>
<protein>
    <submittedName>
        <fullName evidence="2">Uncharacterized protein</fullName>
    </submittedName>
</protein>
<keyword evidence="1" id="KW-0472">Membrane</keyword>
<organism evidence="2 3">
    <name type="scientific">Reticulomyxa filosa</name>
    <dbReference type="NCBI Taxonomy" id="46433"/>
    <lineage>
        <taxon>Eukaryota</taxon>
        <taxon>Sar</taxon>
        <taxon>Rhizaria</taxon>
        <taxon>Retaria</taxon>
        <taxon>Foraminifera</taxon>
        <taxon>Monothalamids</taxon>
        <taxon>Reticulomyxidae</taxon>
        <taxon>Reticulomyxa</taxon>
    </lineage>
</organism>
<keyword evidence="1" id="KW-1133">Transmembrane helix</keyword>
<comment type="caution">
    <text evidence="2">The sequence shown here is derived from an EMBL/GenBank/DDBJ whole genome shotgun (WGS) entry which is preliminary data.</text>
</comment>
<gene>
    <name evidence="2" type="ORF">RFI_37194</name>
</gene>
<evidence type="ECO:0000313" key="3">
    <source>
        <dbReference type="Proteomes" id="UP000023152"/>
    </source>
</evidence>
<dbReference type="Proteomes" id="UP000023152">
    <property type="component" value="Unassembled WGS sequence"/>
</dbReference>
<proteinExistence type="predicted"/>
<evidence type="ECO:0000256" key="1">
    <source>
        <dbReference type="SAM" id="Phobius"/>
    </source>
</evidence>
<keyword evidence="1" id="KW-0812">Transmembrane</keyword>
<dbReference type="AlphaFoldDB" id="X6LFA3"/>
<accession>X6LFA3</accession>
<keyword evidence="3" id="KW-1185">Reference proteome</keyword>
<name>X6LFA3_RETFI</name>